<comment type="caution">
    <text evidence="2">The sequence shown here is derived from an EMBL/GenBank/DDBJ whole genome shotgun (WGS) entry which is preliminary data.</text>
</comment>
<evidence type="ECO:0000256" key="1">
    <source>
        <dbReference type="SAM" id="Phobius"/>
    </source>
</evidence>
<dbReference type="RefSeq" id="WP_125028926.1">
    <property type="nucleotide sequence ID" value="NZ_JAPXVP010000001.1"/>
</dbReference>
<keyword evidence="1" id="KW-1133">Transmembrane helix</keyword>
<evidence type="ECO:0000313" key="3">
    <source>
        <dbReference type="Proteomes" id="UP000285794"/>
    </source>
</evidence>
<proteinExistence type="predicted"/>
<dbReference type="Pfam" id="PF09527">
    <property type="entry name" value="ATPase_gene1"/>
    <property type="match status" value="1"/>
</dbReference>
<accession>A0A425Y848</accession>
<dbReference type="InterPro" id="IPR032820">
    <property type="entry name" value="ATPase_put"/>
</dbReference>
<dbReference type="EMBL" id="QQWG01000001">
    <property type="protein sequence ID" value="RRG24577.1"/>
    <property type="molecule type" value="Genomic_DNA"/>
</dbReference>
<reference evidence="2 3" key="1">
    <citation type="submission" date="2018-07" db="EMBL/GenBank/DDBJ databases">
        <title>Draft genome sequence of Ancylomarina sp. M1P.</title>
        <authorList>
            <person name="Yadav S."/>
            <person name="Villanueva L."/>
            <person name="Damste J.S.S."/>
        </authorList>
    </citation>
    <scope>NUCLEOTIDE SEQUENCE [LARGE SCALE GENOMIC DNA]</scope>
    <source>
        <strain evidence="2 3">M1P</strain>
    </source>
</reference>
<gene>
    <name evidence="2" type="ORF">DWB61_00740</name>
</gene>
<keyword evidence="1" id="KW-0472">Membrane</keyword>
<protein>
    <submittedName>
        <fullName evidence="2">ATPase F0F1</fullName>
    </submittedName>
</protein>
<keyword evidence="1" id="KW-0812">Transmembrane</keyword>
<name>A0A425Y848_9BACT</name>
<sequence>MKKNQSNKLDAEKKKRQLREAAKYSGLAFQMIAIILLVLFAGMQADKYLGNDFPLFTVIGAFLGVILSLYIALKDFLKKDS</sequence>
<evidence type="ECO:0000313" key="2">
    <source>
        <dbReference type="EMBL" id="RRG24577.1"/>
    </source>
</evidence>
<dbReference type="OrthoDB" id="9798708at2"/>
<dbReference type="Proteomes" id="UP000285794">
    <property type="component" value="Unassembled WGS sequence"/>
</dbReference>
<feature type="transmembrane region" description="Helical" evidence="1">
    <location>
        <begin position="21"/>
        <end position="41"/>
    </location>
</feature>
<dbReference type="AlphaFoldDB" id="A0A425Y848"/>
<organism evidence="2 3">
    <name type="scientific">Ancylomarina euxinus</name>
    <dbReference type="NCBI Taxonomy" id="2283627"/>
    <lineage>
        <taxon>Bacteria</taxon>
        <taxon>Pseudomonadati</taxon>
        <taxon>Bacteroidota</taxon>
        <taxon>Bacteroidia</taxon>
        <taxon>Marinilabiliales</taxon>
        <taxon>Marinifilaceae</taxon>
        <taxon>Ancylomarina</taxon>
    </lineage>
</organism>
<keyword evidence="3" id="KW-1185">Reference proteome</keyword>
<feature type="transmembrane region" description="Helical" evidence="1">
    <location>
        <begin position="53"/>
        <end position="73"/>
    </location>
</feature>